<dbReference type="Pfam" id="PF03466">
    <property type="entry name" value="LysR_substrate"/>
    <property type="match status" value="1"/>
</dbReference>
<evidence type="ECO:0000256" key="4">
    <source>
        <dbReference type="ARBA" id="ARBA00023163"/>
    </source>
</evidence>
<evidence type="ECO:0000313" key="7">
    <source>
        <dbReference type="Proteomes" id="UP001589789"/>
    </source>
</evidence>
<dbReference type="InterPro" id="IPR036388">
    <property type="entry name" value="WH-like_DNA-bd_sf"/>
</dbReference>
<gene>
    <name evidence="6" type="ORF">ACFFIC_14065</name>
</gene>
<evidence type="ECO:0000256" key="3">
    <source>
        <dbReference type="ARBA" id="ARBA00023125"/>
    </source>
</evidence>
<organism evidence="6 7">
    <name type="scientific">Muricoccus vinaceus</name>
    <dbReference type="NCBI Taxonomy" id="424704"/>
    <lineage>
        <taxon>Bacteria</taxon>
        <taxon>Pseudomonadati</taxon>
        <taxon>Pseudomonadota</taxon>
        <taxon>Alphaproteobacteria</taxon>
        <taxon>Acetobacterales</taxon>
        <taxon>Roseomonadaceae</taxon>
        <taxon>Muricoccus</taxon>
    </lineage>
</organism>
<dbReference type="PROSITE" id="PS50931">
    <property type="entry name" value="HTH_LYSR"/>
    <property type="match status" value="1"/>
</dbReference>
<feature type="domain" description="HTH lysR-type" evidence="5">
    <location>
        <begin position="2"/>
        <end position="59"/>
    </location>
</feature>
<keyword evidence="7" id="KW-1185">Reference proteome</keyword>
<dbReference type="Pfam" id="PF00126">
    <property type="entry name" value="HTH_1"/>
    <property type="match status" value="1"/>
</dbReference>
<dbReference type="SUPFAM" id="SSF53850">
    <property type="entry name" value="Periplasmic binding protein-like II"/>
    <property type="match status" value="1"/>
</dbReference>
<evidence type="ECO:0000256" key="2">
    <source>
        <dbReference type="ARBA" id="ARBA00023015"/>
    </source>
</evidence>
<keyword evidence="3" id="KW-0238">DNA-binding</keyword>
<dbReference type="InterPro" id="IPR000847">
    <property type="entry name" value="LysR_HTH_N"/>
</dbReference>
<dbReference type="InterPro" id="IPR036390">
    <property type="entry name" value="WH_DNA-bd_sf"/>
</dbReference>
<dbReference type="SUPFAM" id="SSF46785">
    <property type="entry name" value="Winged helix' DNA-binding domain"/>
    <property type="match status" value="1"/>
</dbReference>
<keyword evidence="2" id="KW-0805">Transcription regulation</keyword>
<comment type="similarity">
    <text evidence="1">Belongs to the LysR transcriptional regulatory family.</text>
</comment>
<comment type="caution">
    <text evidence="6">The sequence shown here is derived from an EMBL/GenBank/DDBJ whole genome shotgun (WGS) entry which is preliminary data.</text>
</comment>
<name>A0ABV6ISS6_9PROT</name>
<dbReference type="Gene3D" id="1.10.10.10">
    <property type="entry name" value="Winged helix-like DNA-binding domain superfamily/Winged helix DNA-binding domain"/>
    <property type="match status" value="1"/>
</dbReference>
<evidence type="ECO:0000259" key="5">
    <source>
        <dbReference type="PROSITE" id="PS50931"/>
    </source>
</evidence>
<dbReference type="EMBL" id="JBHLVZ010000036">
    <property type="protein sequence ID" value="MFC0386664.1"/>
    <property type="molecule type" value="Genomic_DNA"/>
</dbReference>
<dbReference type="CDD" id="cd08422">
    <property type="entry name" value="PBP2_CrgA_like"/>
    <property type="match status" value="1"/>
</dbReference>
<sequence>MFDLEDLRTFVKVADAGGVSPAAARLGLAKSIVSRRLLRLERQLGAQLLVRTTRGSSLTEAGMTFREHALRACAEMDLAWNALRPDGEVRGQLRLALPVTFGSTHVAPVLAELARQHPLLQVHASYSDAFVDLVAEGFDAAVRVGYLRDSSLVTRQIAPIRGKVLASPGYIERHGAPKFLAELADHEALMQGSETWRLLDGQKVVTIHPTGRFKADSAAALAAAACAGLGLAYLPDFVTDPFVASGTLVPVLTQHPVPPGGIHVVRAPGAYSSRKVQALTDALTAAFGDAQSGEAFDVAA</sequence>
<dbReference type="InterPro" id="IPR005119">
    <property type="entry name" value="LysR_subst-bd"/>
</dbReference>
<dbReference type="Proteomes" id="UP001589789">
    <property type="component" value="Unassembled WGS sequence"/>
</dbReference>
<proteinExistence type="inferred from homology"/>
<dbReference type="PANTHER" id="PTHR30537:SF5">
    <property type="entry name" value="HTH-TYPE TRANSCRIPTIONAL ACTIVATOR TTDR-RELATED"/>
    <property type="match status" value="1"/>
</dbReference>
<reference evidence="6 7" key="1">
    <citation type="submission" date="2024-09" db="EMBL/GenBank/DDBJ databases">
        <authorList>
            <person name="Sun Q."/>
            <person name="Mori K."/>
        </authorList>
    </citation>
    <scope>NUCLEOTIDE SEQUENCE [LARGE SCALE GENOMIC DNA]</scope>
    <source>
        <strain evidence="6 7">CCM 7468</strain>
    </source>
</reference>
<protein>
    <submittedName>
        <fullName evidence="6">LysR substrate-binding domain-containing protein</fullName>
    </submittedName>
</protein>
<dbReference type="InterPro" id="IPR058163">
    <property type="entry name" value="LysR-type_TF_proteobact-type"/>
</dbReference>
<evidence type="ECO:0000256" key="1">
    <source>
        <dbReference type="ARBA" id="ARBA00009437"/>
    </source>
</evidence>
<evidence type="ECO:0000313" key="6">
    <source>
        <dbReference type="EMBL" id="MFC0386664.1"/>
    </source>
</evidence>
<keyword evidence="4" id="KW-0804">Transcription</keyword>
<dbReference type="Gene3D" id="3.40.190.290">
    <property type="match status" value="1"/>
</dbReference>
<dbReference type="PANTHER" id="PTHR30537">
    <property type="entry name" value="HTH-TYPE TRANSCRIPTIONAL REGULATOR"/>
    <property type="match status" value="1"/>
</dbReference>
<accession>A0ABV6ISS6</accession>
<dbReference type="RefSeq" id="WP_377051350.1">
    <property type="nucleotide sequence ID" value="NZ_JBHLVZ010000036.1"/>
</dbReference>